<dbReference type="InterPro" id="IPR025703">
    <property type="entry name" value="Bifunct_PutA"/>
</dbReference>
<dbReference type="PIRSF" id="PIRSF000197">
    <property type="entry name" value="Bifunct_PutA"/>
    <property type="match status" value="1"/>
</dbReference>
<dbReference type="GO" id="GO:0003842">
    <property type="term" value="F:L-glutamate gamma-semialdehyde dehydrogenase activity"/>
    <property type="evidence" value="ECO:0007669"/>
    <property type="project" value="UniProtKB-UniRule"/>
</dbReference>
<gene>
    <name evidence="11" type="ORF">EV659_107153</name>
</gene>
<dbReference type="EC" id="1.5.5.2" evidence="5"/>
<dbReference type="InterPro" id="IPR024082">
    <property type="entry name" value="PRODH_PutA_dom_II"/>
</dbReference>
<dbReference type="NCBIfam" id="NF008869">
    <property type="entry name" value="PRK11904.1"/>
    <property type="match status" value="1"/>
</dbReference>
<keyword evidence="5" id="KW-0804">Transcription</keyword>
<dbReference type="InterPro" id="IPR024089">
    <property type="entry name" value="PRODH_PutA_dom_I/II"/>
</dbReference>
<evidence type="ECO:0000256" key="2">
    <source>
        <dbReference type="ARBA" id="ARBA00023002"/>
    </source>
</evidence>
<evidence type="ECO:0000259" key="10">
    <source>
        <dbReference type="Pfam" id="PF14850"/>
    </source>
</evidence>
<reference evidence="11 12" key="1">
    <citation type="submission" date="2019-03" db="EMBL/GenBank/DDBJ databases">
        <title>Genomic Encyclopedia of Type Strains, Phase IV (KMG-IV): sequencing the most valuable type-strain genomes for metagenomic binning, comparative biology and taxonomic classification.</title>
        <authorList>
            <person name="Goeker M."/>
        </authorList>
    </citation>
    <scope>NUCLEOTIDE SEQUENCE [LARGE SCALE GENOMIC DNA]</scope>
    <source>
        <strain evidence="11 12">DSM 2132</strain>
    </source>
</reference>
<dbReference type="SUPFAM" id="SSF81935">
    <property type="entry name" value="N-terminal domain of bifunctional PutA protein"/>
    <property type="match status" value="1"/>
</dbReference>
<dbReference type="GO" id="GO:0004657">
    <property type="term" value="F:proline dehydrogenase activity"/>
    <property type="evidence" value="ECO:0007669"/>
    <property type="project" value="UniProtKB-UniRule"/>
</dbReference>
<evidence type="ECO:0000259" key="8">
    <source>
        <dbReference type="Pfam" id="PF00171"/>
    </source>
</evidence>
<proteinExistence type="inferred from homology"/>
<keyword evidence="5" id="KW-0274">FAD</keyword>
<keyword evidence="5" id="KW-0642">Proline metabolism</keyword>
<feature type="active site" evidence="6">
    <location>
        <position position="852"/>
    </location>
</feature>
<feature type="active site" evidence="6">
    <location>
        <position position="818"/>
    </location>
</feature>
<dbReference type="InterPro" id="IPR015590">
    <property type="entry name" value="Aldehyde_DH_dom"/>
</dbReference>
<keyword evidence="3 5" id="KW-0520">NAD</keyword>
<dbReference type="NCBIfam" id="TIGR01238">
    <property type="entry name" value="D1pyr5carbox3"/>
    <property type="match status" value="1"/>
</dbReference>
<dbReference type="AlphaFoldDB" id="A0A4R2PE63"/>
<evidence type="ECO:0000313" key="12">
    <source>
        <dbReference type="Proteomes" id="UP000295399"/>
    </source>
</evidence>
<evidence type="ECO:0000256" key="5">
    <source>
        <dbReference type="PIRNR" id="PIRNR000197"/>
    </source>
</evidence>
<comment type="cofactor">
    <cofactor evidence="5">
        <name>FAD</name>
        <dbReference type="ChEBI" id="CHEBI:57692"/>
    </cofactor>
</comment>
<dbReference type="InParanoid" id="A0A4R2PE63"/>
<dbReference type="CDD" id="cd07125">
    <property type="entry name" value="ALDH_PutA-P5CDH"/>
    <property type="match status" value="1"/>
</dbReference>
<protein>
    <recommendedName>
        <fullName evidence="5">Bifunctional protein PutA</fullName>
    </recommendedName>
    <domain>
        <recommendedName>
            <fullName evidence="5">Proline dehydrogenase</fullName>
            <ecNumber evidence="5">1.5.5.2</ecNumber>
        </recommendedName>
        <alternativeName>
            <fullName evidence="5">Proline oxidase</fullName>
        </alternativeName>
    </domain>
    <domain>
        <recommendedName>
            <fullName evidence="5">Delta-1-pyrroline-5-carboxylate dehydrogenase</fullName>
            <shortName evidence="5">P5C dehydrogenase</shortName>
            <ecNumber evidence="5">1.2.1.88</ecNumber>
        </recommendedName>
        <alternativeName>
            <fullName evidence="5">L-glutamate gamma-semialdehyde dehydrogenase</fullName>
        </alternativeName>
    </domain>
</protein>
<organism evidence="11 12">
    <name type="scientific">Rhodothalassium salexigens DSM 2132</name>
    <dbReference type="NCBI Taxonomy" id="1188247"/>
    <lineage>
        <taxon>Bacteria</taxon>
        <taxon>Pseudomonadati</taxon>
        <taxon>Pseudomonadota</taxon>
        <taxon>Alphaproteobacteria</taxon>
        <taxon>Rhodothalassiales</taxon>
        <taxon>Rhodothalassiaceae</taxon>
        <taxon>Rhodothalassium</taxon>
    </lineage>
</organism>
<dbReference type="InterPro" id="IPR029041">
    <property type="entry name" value="FAD-linked_oxidoreductase-like"/>
</dbReference>
<feature type="domain" description="Proline dehydrogenase" evidence="9">
    <location>
        <begin position="214"/>
        <end position="499"/>
    </location>
</feature>
<dbReference type="InterPro" id="IPR016162">
    <property type="entry name" value="Ald_DH_N"/>
</dbReference>
<evidence type="ECO:0000256" key="4">
    <source>
        <dbReference type="ARBA" id="ARBA00048142"/>
    </source>
</evidence>
<dbReference type="InterPro" id="IPR005933">
    <property type="entry name" value="PutA_C"/>
</dbReference>
<evidence type="ECO:0000256" key="3">
    <source>
        <dbReference type="ARBA" id="ARBA00023027"/>
    </source>
</evidence>
<evidence type="ECO:0000313" key="11">
    <source>
        <dbReference type="EMBL" id="TCP33540.1"/>
    </source>
</evidence>
<keyword evidence="5" id="KW-0805">Transcription regulation</keyword>
<dbReference type="RefSeq" id="WP_132708816.1">
    <property type="nucleotide sequence ID" value="NZ_JACIGF010000007.1"/>
</dbReference>
<dbReference type="Proteomes" id="UP000295399">
    <property type="component" value="Unassembled WGS sequence"/>
</dbReference>
<dbReference type="FunCoup" id="A0A4R2PE63">
    <property type="interactions" value="253"/>
</dbReference>
<dbReference type="EC" id="1.2.1.88" evidence="5"/>
<dbReference type="InterPro" id="IPR050485">
    <property type="entry name" value="Proline_metab_enzyme"/>
</dbReference>
<dbReference type="Gene3D" id="3.40.605.10">
    <property type="entry name" value="Aldehyde Dehydrogenase, Chain A, domain 1"/>
    <property type="match status" value="1"/>
</dbReference>
<dbReference type="GO" id="GO:0010133">
    <property type="term" value="P:L-proline catabolic process to L-glutamate"/>
    <property type="evidence" value="ECO:0007669"/>
    <property type="project" value="UniProtKB-UniRule"/>
</dbReference>
<dbReference type="PANTHER" id="PTHR42862">
    <property type="entry name" value="DELTA-1-PYRROLINE-5-CARBOXYLATE DEHYDROGENASE 1, ISOFORM A-RELATED"/>
    <property type="match status" value="1"/>
</dbReference>
<dbReference type="SUPFAM" id="SSF51730">
    <property type="entry name" value="FAD-linked oxidoreductase"/>
    <property type="match status" value="1"/>
</dbReference>
<comment type="catalytic activity">
    <reaction evidence="4 5">
        <text>L-glutamate 5-semialdehyde + NAD(+) + H2O = L-glutamate + NADH + 2 H(+)</text>
        <dbReference type="Rhea" id="RHEA:30235"/>
        <dbReference type="ChEBI" id="CHEBI:15377"/>
        <dbReference type="ChEBI" id="CHEBI:15378"/>
        <dbReference type="ChEBI" id="CHEBI:29985"/>
        <dbReference type="ChEBI" id="CHEBI:57540"/>
        <dbReference type="ChEBI" id="CHEBI:57945"/>
        <dbReference type="ChEBI" id="CHEBI:58066"/>
        <dbReference type="EC" id="1.2.1.88"/>
    </reaction>
</comment>
<keyword evidence="5" id="KW-0285">Flavoprotein</keyword>
<sequence length="1065" mass="114633">MCASPTVSRPGAPHVGTTGTRDALARHRAAIRAAKHEDEPQAVARLRATLDLDARHRAEAVDLAQQIVSRSRDKKTEQGTIDAFLQEFGLSNQEGIALMCLAEALLRVPDRETQDDLISEKIRSGDWDSHLGQSDSPFVNAGVWALMLTGRIAALDEQIVRHPGHWLEKLIHRSGEPVIRQAINQAMKIMGRQFVYGRSIDDAIARRARQPAGKQLVSFDMLGEGARTDAAAQTYFDAYAGAIDAVGGACRDEAGGPTRSSSLSVKLSALHARFEQTQEDRVIAELLPRARALALCAKAQGIQMTIDAEEADRLDLSLTVIEALARDPELAGWDGLGLAIQAYQKRALPLIHWVAALARETHRQIPVRLVKGAYWDTEIKHTQVMGLDDYPVFTRKPNTDVNYLACAKAMIGHGDALFPQFASHNAHTIALVSSLAGDAPHEFQRLHGMGELLYKAAEEVLGRPITTRIYAPVGQHSDLLPYLVRRLLENGANSSFVNRFMDASVPVEEVTFDPLDDVDAHPLGRHANIPLPLDLFGPERRNSQGVDLAEPTVTGPLLETLASRARIERHAACLVDGAETGAAPAPVHRPADARVAAGTMRAARPADIEAALASAVAAQPAWDARGGGERAAILRAMADALEAHRTPLLDLMTRDAGKTIADGIAEVREAADFCRYYAVEAERHCAVEGTPLPGPTGEANRLSLHGRGVFLCISPWNFPLAIFTGQIAAALAAGNAVIAKPAEQTPLVAHYAADLFLRAGVPGAVLHLLLGDGPTVAGPILRDRRLAGVAFTGSVPTAKLIQRTLAERDGAILPLIAETGGQNAMVVDSTALHEQVADDALMSAFGSAGQRCSALRVMLVQDSVAEPMIEMLKGALAERRVGDPARLSTDIGPIIDAEALARLDAHAARMDREAHLVARAELPESCAHGTYFAPRIYEIDRLSQLTEEVFGPVMHVLRFRGEDIEALLSELRDTGYGLTFGVHTRLEGRWETLFRKTLAGNMYVNRNMVGAVVGSQPFGGTGLSGTGPKAGGPYYLPRFANERVMTVNTAAIGGNTDLFQLSEET</sequence>
<dbReference type="InterPro" id="IPR002872">
    <property type="entry name" value="Proline_DH_dom"/>
</dbReference>
<dbReference type="GO" id="GO:0003677">
    <property type="term" value="F:DNA binding"/>
    <property type="evidence" value="ECO:0007669"/>
    <property type="project" value="UniProtKB-KW"/>
</dbReference>
<dbReference type="UniPathway" id="UPA00261">
    <property type="reaction ID" value="UER00373"/>
</dbReference>
<dbReference type="GO" id="GO:0003700">
    <property type="term" value="F:DNA-binding transcription factor activity"/>
    <property type="evidence" value="ECO:0007669"/>
    <property type="project" value="InterPro"/>
</dbReference>
<feature type="domain" description="Proline dehydrogenase PutA" evidence="10">
    <location>
        <begin position="81"/>
        <end position="194"/>
    </location>
</feature>
<keyword evidence="2 5" id="KW-0560">Oxidoreductase</keyword>
<comment type="similarity">
    <text evidence="5">In the C-terminal section; belongs to the aldehyde dehydrogenase family.</text>
</comment>
<dbReference type="SUPFAM" id="SSF53720">
    <property type="entry name" value="ALDH-like"/>
    <property type="match status" value="1"/>
</dbReference>
<keyword evidence="5" id="KW-0678">Repressor</keyword>
<dbReference type="InterPro" id="IPR016163">
    <property type="entry name" value="Ald_DH_C"/>
</dbReference>
<comment type="pathway">
    <text evidence="1 5">Amino-acid degradation; L-proline degradation into L-glutamate; L-glutamate from L-proline: step 2/2.</text>
</comment>
<dbReference type="Pfam" id="PF14850">
    <property type="entry name" value="Pro_dh-DNA_bdg"/>
    <property type="match status" value="1"/>
</dbReference>
<evidence type="ECO:0000256" key="6">
    <source>
        <dbReference type="PIRSR" id="PIRSR000197-1"/>
    </source>
</evidence>
<feature type="region of interest" description="Disordered" evidence="7">
    <location>
        <begin position="1"/>
        <end position="22"/>
    </location>
</feature>
<comment type="similarity">
    <text evidence="5">In the N-terminal section; belongs to the proline dehydrogenase family.</text>
</comment>
<dbReference type="PANTHER" id="PTHR42862:SF1">
    <property type="entry name" value="DELTA-1-PYRROLINE-5-CARBOXYLATE DEHYDROGENASE 2, ISOFORM A-RELATED"/>
    <property type="match status" value="1"/>
</dbReference>
<keyword evidence="12" id="KW-1185">Reference proteome</keyword>
<comment type="caution">
    <text evidence="11">The sequence shown here is derived from an EMBL/GenBank/DDBJ whole genome shotgun (WGS) entry which is preliminary data.</text>
</comment>
<dbReference type="EMBL" id="SLXO01000007">
    <property type="protein sequence ID" value="TCP33540.1"/>
    <property type="molecule type" value="Genomic_DNA"/>
</dbReference>
<dbReference type="InterPro" id="IPR016161">
    <property type="entry name" value="Ald_DH/histidinol_DH"/>
</dbReference>
<dbReference type="FunFam" id="3.40.309.10:FF:000005">
    <property type="entry name" value="1-pyrroline-5-carboxylate dehydrogenase 1"/>
    <property type="match status" value="1"/>
</dbReference>
<dbReference type="Pfam" id="PF00171">
    <property type="entry name" value="Aldedh"/>
    <property type="match status" value="1"/>
</dbReference>
<evidence type="ECO:0000259" key="9">
    <source>
        <dbReference type="Pfam" id="PF01619"/>
    </source>
</evidence>
<dbReference type="OrthoDB" id="9812625at2"/>
<comment type="function">
    <text evidence="5">Oxidizes proline to glutamate for use as a carbon and nitrogen source.</text>
</comment>
<accession>A0A4R2PE63</accession>
<dbReference type="Gene3D" id="3.20.20.220">
    <property type="match status" value="2"/>
</dbReference>
<name>A0A4R2PE63_RHOSA</name>
<evidence type="ECO:0000256" key="1">
    <source>
        <dbReference type="ARBA" id="ARBA00004786"/>
    </source>
</evidence>
<dbReference type="Gene3D" id="3.40.309.10">
    <property type="entry name" value="Aldehyde Dehydrogenase, Chain A, domain 2"/>
    <property type="match status" value="1"/>
</dbReference>
<dbReference type="InterPro" id="IPR016160">
    <property type="entry name" value="Ald_DH_CS_CYS"/>
</dbReference>
<comment type="pathway">
    <text evidence="5">Amino-acid degradation; L-proline degradation into L-glutamate; L-glutamate from L-proline: step 1/2.</text>
</comment>
<comment type="catalytic activity">
    <reaction evidence="5">
        <text>L-proline + a quinone = (S)-1-pyrroline-5-carboxylate + a quinol + H(+)</text>
        <dbReference type="Rhea" id="RHEA:23784"/>
        <dbReference type="ChEBI" id="CHEBI:15378"/>
        <dbReference type="ChEBI" id="CHEBI:17388"/>
        <dbReference type="ChEBI" id="CHEBI:24646"/>
        <dbReference type="ChEBI" id="CHEBI:60039"/>
        <dbReference type="ChEBI" id="CHEBI:132124"/>
        <dbReference type="EC" id="1.5.5.2"/>
    </reaction>
</comment>
<dbReference type="Pfam" id="PF01619">
    <property type="entry name" value="Pro_dh"/>
    <property type="match status" value="1"/>
</dbReference>
<dbReference type="GO" id="GO:0009898">
    <property type="term" value="C:cytoplasmic side of plasma membrane"/>
    <property type="evidence" value="ECO:0007669"/>
    <property type="project" value="TreeGrafter"/>
</dbReference>
<dbReference type="PROSITE" id="PS00070">
    <property type="entry name" value="ALDEHYDE_DEHYDR_CYS"/>
    <property type="match status" value="1"/>
</dbReference>
<evidence type="ECO:0000256" key="7">
    <source>
        <dbReference type="SAM" id="MobiDB-lite"/>
    </source>
</evidence>
<keyword evidence="5" id="KW-0238">DNA-binding</keyword>
<feature type="domain" description="Aldehyde dehydrogenase" evidence="8">
    <location>
        <begin position="585"/>
        <end position="1041"/>
    </location>
</feature>